<gene>
    <name evidence="1" type="ORF">S06H3_50785</name>
</gene>
<name>X1MM71_9ZZZZ</name>
<protein>
    <submittedName>
        <fullName evidence="1">Uncharacterized protein</fullName>
    </submittedName>
</protein>
<proteinExistence type="predicted"/>
<feature type="non-terminal residue" evidence="1">
    <location>
        <position position="1"/>
    </location>
</feature>
<dbReference type="EMBL" id="BARV01032183">
    <property type="protein sequence ID" value="GAI32742.1"/>
    <property type="molecule type" value="Genomic_DNA"/>
</dbReference>
<sequence>LQIALSIVCELVKIRRLPDASGTNHMTIGFSKSLQEDKS</sequence>
<reference evidence="1" key="1">
    <citation type="journal article" date="2014" name="Front. Microbiol.">
        <title>High frequency of phylogenetically diverse reductive dehalogenase-homologous genes in deep subseafloor sedimentary metagenomes.</title>
        <authorList>
            <person name="Kawai M."/>
            <person name="Futagami T."/>
            <person name="Toyoda A."/>
            <person name="Takaki Y."/>
            <person name="Nishi S."/>
            <person name="Hori S."/>
            <person name="Arai W."/>
            <person name="Tsubouchi T."/>
            <person name="Morono Y."/>
            <person name="Uchiyama I."/>
            <person name="Ito T."/>
            <person name="Fujiyama A."/>
            <person name="Inagaki F."/>
            <person name="Takami H."/>
        </authorList>
    </citation>
    <scope>NUCLEOTIDE SEQUENCE</scope>
    <source>
        <strain evidence="1">Expedition CK06-06</strain>
    </source>
</reference>
<evidence type="ECO:0000313" key="1">
    <source>
        <dbReference type="EMBL" id="GAI32742.1"/>
    </source>
</evidence>
<organism evidence="1">
    <name type="scientific">marine sediment metagenome</name>
    <dbReference type="NCBI Taxonomy" id="412755"/>
    <lineage>
        <taxon>unclassified sequences</taxon>
        <taxon>metagenomes</taxon>
        <taxon>ecological metagenomes</taxon>
    </lineage>
</organism>
<comment type="caution">
    <text evidence="1">The sequence shown here is derived from an EMBL/GenBank/DDBJ whole genome shotgun (WGS) entry which is preliminary data.</text>
</comment>
<accession>X1MM71</accession>
<dbReference type="AlphaFoldDB" id="X1MM71"/>